<organism evidence="1 2">
    <name type="scientific">Olea europaea subsp. europaea</name>
    <dbReference type="NCBI Taxonomy" id="158383"/>
    <lineage>
        <taxon>Eukaryota</taxon>
        <taxon>Viridiplantae</taxon>
        <taxon>Streptophyta</taxon>
        <taxon>Embryophyta</taxon>
        <taxon>Tracheophyta</taxon>
        <taxon>Spermatophyta</taxon>
        <taxon>Magnoliopsida</taxon>
        <taxon>eudicotyledons</taxon>
        <taxon>Gunneridae</taxon>
        <taxon>Pentapetalae</taxon>
        <taxon>asterids</taxon>
        <taxon>lamiids</taxon>
        <taxon>Lamiales</taxon>
        <taxon>Oleaceae</taxon>
        <taxon>Oleeae</taxon>
        <taxon>Olea</taxon>
    </lineage>
</organism>
<dbReference type="Proteomes" id="UP000594638">
    <property type="component" value="Unassembled WGS sequence"/>
</dbReference>
<evidence type="ECO:0000313" key="1">
    <source>
        <dbReference type="EMBL" id="CAA2971833.1"/>
    </source>
</evidence>
<reference evidence="1 2" key="1">
    <citation type="submission" date="2019-12" db="EMBL/GenBank/DDBJ databases">
        <authorList>
            <person name="Alioto T."/>
            <person name="Alioto T."/>
            <person name="Gomez Garrido J."/>
        </authorList>
    </citation>
    <scope>NUCLEOTIDE SEQUENCE [LARGE SCALE GENOMIC DNA]</scope>
</reference>
<dbReference type="EMBL" id="CACTIH010002027">
    <property type="protein sequence ID" value="CAA2971833.1"/>
    <property type="molecule type" value="Genomic_DNA"/>
</dbReference>
<proteinExistence type="predicted"/>
<protein>
    <submittedName>
        <fullName evidence="1">Uncharacterized protein</fullName>
    </submittedName>
</protein>
<comment type="caution">
    <text evidence="1">The sequence shown here is derived from an EMBL/GenBank/DDBJ whole genome shotgun (WGS) entry which is preliminary data.</text>
</comment>
<dbReference type="AlphaFoldDB" id="A0A8S0QYU8"/>
<sequence>MGGSVLEDFSGPKIRPTSLNPYSSAIVANAVSSQWKQGSNIESKGWQFLLMFLFWSIKYGREAHLQGNTRYFIKLLDPVIERMELVSVRNIG</sequence>
<dbReference type="Gramene" id="OE9A018400T1">
    <property type="protein sequence ID" value="OE9A018400C1"/>
    <property type="gene ID" value="OE9A018400"/>
</dbReference>
<keyword evidence="2" id="KW-1185">Reference proteome</keyword>
<name>A0A8S0QYU8_OLEEU</name>
<gene>
    <name evidence="1" type="ORF">OLEA9_A018400</name>
</gene>
<accession>A0A8S0QYU8</accession>
<evidence type="ECO:0000313" key="2">
    <source>
        <dbReference type="Proteomes" id="UP000594638"/>
    </source>
</evidence>